<dbReference type="Gene3D" id="6.20.440.10">
    <property type="match status" value="1"/>
</dbReference>
<dbReference type="SUPFAM" id="SSF53383">
    <property type="entry name" value="PLP-dependent transferases"/>
    <property type="match status" value="1"/>
</dbReference>
<name>A0A538T873_UNCEI</name>
<organism evidence="8 9">
    <name type="scientific">Eiseniibacteriota bacterium</name>
    <dbReference type="NCBI Taxonomy" id="2212470"/>
    <lineage>
        <taxon>Bacteria</taxon>
        <taxon>Candidatus Eiseniibacteriota</taxon>
    </lineage>
</organism>
<dbReference type="EMBL" id="VBOW01000019">
    <property type="protein sequence ID" value="TMQ59819.1"/>
    <property type="molecule type" value="Genomic_DNA"/>
</dbReference>
<dbReference type="EC" id="1.4.4.2" evidence="2"/>
<dbReference type="Pfam" id="PF21478">
    <property type="entry name" value="GcvP2_C"/>
    <property type="match status" value="1"/>
</dbReference>
<accession>A0A538T873</accession>
<dbReference type="PANTHER" id="PTHR11773">
    <property type="entry name" value="GLYCINE DEHYDROGENASE, DECARBOXYLATING"/>
    <property type="match status" value="1"/>
</dbReference>
<comment type="function">
    <text evidence="1">The glycine cleavage system catalyzes the degradation of glycine. The P protein binds the alpha-amino group of glycine through its pyridoxal phosphate cofactor; CO(2) is released and the remaining methylamine moiety is then transferred to the lipoamide cofactor of the H protein.</text>
</comment>
<evidence type="ECO:0000313" key="9">
    <source>
        <dbReference type="Proteomes" id="UP000316852"/>
    </source>
</evidence>
<dbReference type="InterPro" id="IPR015421">
    <property type="entry name" value="PyrdxlP-dep_Trfase_major"/>
</dbReference>
<comment type="catalytic activity">
    <reaction evidence="5">
        <text>N(6)-[(R)-lipoyl]-L-lysyl-[glycine-cleavage complex H protein] + glycine + H(+) = N(6)-[(R)-S(8)-aminomethyldihydrolipoyl]-L-lysyl-[glycine-cleavage complex H protein] + CO2</text>
        <dbReference type="Rhea" id="RHEA:24304"/>
        <dbReference type="Rhea" id="RHEA-COMP:10494"/>
        <dbReference type="Rhea" id="RHEA-COMP:10495"/>
        <dbReference type="ChEBI" id="CHEBI:15378"/>
        <dbReference type="ChEBI" id="CHEBI:16526"/>
        <dbReference type="ChEBI" id="CHEBI:57305"/>
        <dbReference type="ChEBI" id="CHEBI:83099"/>
        <dbReference type="ChEBI" id="CHEBI:83143"/>
        <dbReference type="EC" id="1.4.4.2"/>
    </reaction>
</comment>
<evidence type="ECO:0000259" key="6">
    <source>
        <dbReference type="Pfam" id="PF00266"/>
    </source>
</evidence>
<gene>
    <name evidence="8" type="ORF">E6K76_03700</name>
</gene>
<proteinExistence type="predicted"/>
<dbReference type="GO" id="GO:0016594">
    <property type="term" value="F:glycine binding"/>
    <property type="evidence" value="ECO:0007669"/>
    <property type="project" value="TreeGrafter"/>
</dbReference>
<feature type="domain" description="Glycine dehydrogenase C-terminal" evidence="7">
    <location>
        <begin position="363"/>
        <end position="463"/>
    </location>
</feature>
<dbReference type="InterPro" id="IPR015422">
    <property type="entry name" value="PyrdxlP-dep_Trfase_small"/>
</dbReference>
<dbReference type="AlphaFoldDB" id="A0A538T873"/>
<evidence type="ECO:0000313" key="8">
    <source>
        <dbReference type="EMBL" id="TMQ59819.1"/>
    </source>
</evidence>
<protein>
    <recommendedName>
        <fullName evidence="2">glycine dehydrogenase (aminomethyl-transferring)</fullName>
        <ecNumber evidence="2">1.4.4.2</ecNumber>
    </recommendedName>
</protein>
<evidence type="ECO:0000256" key="5">
    <source>
        <dbReference type="ARBA" id="ARBA00049026"/>
    </source>
</evidence>
<dbReference type="InterPro" id="IPR020581">
    <property type="entry name" value="GDC_P"/>
</dbReference>
<keyword evidence="4" id="KW-0560">Oxidoreductase</keyword>
<evidence type="ECO:0000256" key="2">
    <source>
        <dbReference type="ARBA" id="ARBA00012134"/>
    </source>
</evidence>
<evidence type="ECO:0000259" key="7">
    <source>
        <dbReference type="Pfam" id="PF21478"/>
    </source>
</evidence>
<dbReference type="GO" id="GO:0019464">
    <property type="term" value="P:glycine decarboxylation via glycine cleavage system"/>
    <property type="evidence" value="ECO:0007669"/>
    <property type="project" value="TreeGrafter"/>
</dbReference>
<dbReference type="GO" id="GO:0030170">
    <property type="term" value="F:pyridoxal phosphate binding"/>
    <property type="evidence" value="ECO:0007669"/>
    <property type="project" value="TreeGrafter"/>
</dbReference>
<dbReference type="PANTHER" id="PTHR11773:SF1">
    <property type="entry name" value="GLYCINE DEHYDROGENASE (DECARBOXYLATING), MITOCHONDRIAL"/>
    <property type="match status" value="1"/>
</dbReference>
<keyword evidence="3" id="KW-0663">Pyridoxal phosphate</keyword>
<evidence type="ECO:0000256" key="4">
    <source>
        <dbReference type="ARBA" id="ARBA00023002"/>
    </source>
</evidence>
<dbReference type="GO" id="GO:0005960">
    <property type="term" value="C:glycine cleavage complex"/>
    <property type="evidence" value="ECO:0007669"/>
    <property type="project" value="TreeGrafter"/>
</dbReference>
<dbReference type="Gene3D" id="3.40.640.10">
    <property type="entry name" value="Type I PLP-dependent aspartate aminotransferase-like (Major domain)"/>
    <property type="match status" value="1"/>
</dbReference>
<evidence type="ECO:0000256" key="1">
    <source>
        <dbReference type="ARBA" id="ARBA00003788"/>
    </source>
</evidence>
<dbReference type="InterPro" id="IPR000192">
    <property type="entry name" value="Aminotrans_V_dom"/>
</dbReference>
<dbReference type="GO" id="GO:0005829">
    <property type="term" value="C:cytosol"/>
    <property type="evidence" value="ECO:0007669"/>
    <property type="project" value="TreeGrafter"/>
</dbReference>
<evidence type="ECO:0000256" key="3">
    <source>
        <dbReference type="ARBA" id="ARBA00022898"/>
    </source>
</evidence>
<dbReference type="GO" id="GO:0004375">
    <property type="term" value="F:glycine dehydrogenase (decarboxylating) activity"/>
    <property type="evidence" value="ECO:0007669"/>
    <property type="project" value="UniProtKB-EC"/>
</dbReference>
<dbReference type="NCBIfam" id="NF003346">
    <property type="entry name" value="PRK04366.1"/>
    <property type="match status" value="1"/>
</dbReference>
<dbReference type="FunFam" id="3.40.640.10:FF:000224">
    <property type="entry name" value="Probable glycine dehydrogenase (decarboxylating) subunit 2"/>
    <property type="match status" value="1"/>
</dbReference>
<dbReference type="Proteomes" id="UP000316852">
    <property type="component" value="Unassembled WGS sequence"/>
</dbReference>
<comment type="caution">
    <text evidence="8">The sequence shown here is derived from an EMBL/GenBank/DDBJ whole genome shotgun (WGS) entry which is preliminary data.</text>
</comment>
<dbReference type="Pfam" id="PF00266">
    <property type="entry name" value="Aminotran_5"/>
    <property type="match status" value="1"/>
</dbReference>
<dbReference type="Gene3D" id="3.90.1150.10">
    <property type="entry name" value="Aspartate Aminotransferase, domain 1"/>
    <property type="match status" value="1"/>
</dbReference>
<dbReference type="FunFam" id="3.90.1150.10:FF:000014">
    <property type="entry name" value="Probable glycine dehydrogenase (decarboxylating) subunit 2"/>
    <property type="match status" value="1"/>
</dbReference>
<dbReference type="InterPro" id="IPR015424">
    <property type="entry name" value="PyrdxlP-dep_Trfase"/>
</dbReference>
<feature type="domain" description="Aminotransferase class V" evidence="6">
    <location>
        <begin position="155"/>
        <end position="309"/>
    </location>
</feature>
<sequence length="503" mass="54343">MGAASGPEAGGGGRVPELTLRELSVKGHRGPRLGPLDIPAEGAERLLPRERLRGEPPALPEISEPAAVRHFVNLSVLNHHIDKAIYPLGSCTMKYNPKLNDEVAQMPGLQAIHPLQSEELSQGALAVVWELHERLKVIMGMPAVTTQPAAGAQCELTAILMTRAYHAERGDPREEVIVPDSAHGTNPSTVNQVGYRAVTVPSGPDGCVDIEALKRGVSGKTAALMLTNPNTLGIFERNVGEIARIVHAAGGLLYLDGANLNAMVGLANPGSMGFDFAHINLHKTFSTPHGGGGPGGGVLCVREDLAPYLPAPVLERVGDRYRWNYDRPRSIGRVHSYYGNFGMVVRALCYVKSLGAEGLAEVSREAIVNANYLKARLKEAYDPSHEGFCMHEFVLSATRQKARGVRALDLAKRILDFGMHAPTTYFPLIVDEALMIEPTETETKASLDAFADVLLAIDRETKEDPELVKRAPTKTPVKRLDEARAARKLTLTWRDLEAEGGGA</sequence>
<reference evidence="8 9" key="1">
    <citation type="journal article" date="2019" name="Nat. Microbiol.">
        <title>Mediterranean grassland soil C-N compound turnover is dependent on rainfall and depth, and is mediated by genomically divergent microorganisms.</title>
        <authorList>
            <person name="Diamond S."/>
            <person name="Andeer P.F."/>
            <person name="Li Z."/>
            <person name="Crits-Christoph A."/>
            <person name="Burstein D."/>
            <person name="Anantharaman K."/>
            <person name="Lane K.R."/>
            <person name="Thomas B.C."/>
            <person name="Pan C."/>
            <person name="Northen T.R."/>
            <person name="Banfield J.F."/>
        </authorList>
    </citation>
    <scope>NUCLEOTIDE SEQUENCE [LARGE SCALE GENOMIC DNA]</scope>
    <source>
        <strain evidence="8">WS_6</strain>
    </source>
</reference>
<dbReference type="InterPro" id="IPR049316">
    <property type="entry name" value="GDC-P_C"/>
</dbReference>